<dbReference type="InParanoid" id="I1I2R5"/>
<dbReference type="Gramene" id="KQJ96013">
    <property type="protein sequence ID" value="KQJ96013"/>
    <property type="gene ID" value="BRADI_3g20317v3"/>
</dbReference>
<sequence length="114" mass="12574">MDQIGSLRYQPQIPSRRAISPSPFPAFSISVLPRYPAPAPCGNNRSGNPAEQKRWRERGTERAPQKTETSLAPGIGCVSCYIRVAYGRGRKVCCPLSTQLHMQFDGNQNARALS</sequence>
<dbReference type="EMBL" id="CM000882">
    <property type="protein sequence ID" value="KQJ96013.1"/>
    <property type="molecule type" value="Genomic_DNA"/>
</dbReference>
<reference evidence="3" key="3">
    <citation type="submission" date="2018-08" db="UniProtKB">
        <authorList>
            <consortium name="EnsemblPlants"/>
        </authorList>
    </citation>
    <scope>IDENTIFICATION</scope>
    <source>
        <strain evidence="3">cv. Bd21</strain>
    </source>
</reference>
<keyword evidence="4" id="KW-1185">Reference proteome</keyword>
<organism evidence="2">
    <name type="scientific">Brachypodium distachyon</name>
    <name type="common">Purple false brome</name>
    <name type="synonym">Trachynia distachya</name>
    <dbReference type="NCBI Taxonomy" id="15368"/>
    <lineage>
        <taxon>Eukaryota</taxon>
        <taxon>Viridiplantae</taxon>
        <taxon>Streptophyta</taxon>
        <taxon>Embryophyta</taxon>
        <taxon>Tracheophyta</taxon>
        <taxon>Spermatophyta</taxon>
        <taxon>Magnoliopsida</taxon>
        <taxon>Liliopsida</taxon>
        <taxon>Poales</taxon>
        <taxon>Poaceae</taxon>
        <taxon>BOP clade</taxon>
        <taxon>Pooideae</taxon>
        <taxon>Stipodae</taxon>
        <taxon>Brachypodieae</taxon>
        <taxon>Brachypodium</taxon>
    </lineage>
</organism>
<feature type="region of interest" description="Disordered" evidence="1">
    <location>
        <begin position="1"/>
        <end position="23"/>
    </location>
</feature>
<evidence type="ECO:0000313" key="2">
    <source>
        <dbReference type="EMBL" id="KQJ96013.1"/>
    </source>
</evidence>
<accession>I1I2R5</accession>
<proteinExistence type="predicted"/>
<evidence type="ECO:0000313" key="3">
    <source>
        <dbReference type="EnsemblPlants" id="KQJ96013"/>
    </source>
</evidence>
<dbReference type="HOGENOM" id="CLU_2124488_0_0_1"/>
<dbReference type="AlphaFoldDB" id="I1I2R5"/>
<feature type="compositionally biased region" description="Basic and acidic residues" evidence="1">
    <location>
        <begin position="51"/>
        <end position="65"/>
    </location>
</feature>
<protein>
    <submittedName>
        <fullName evidence="2 3">Uncharacterized protein</fullName>
    </submittedName>
</protein>
<feature type="region of interest" description="Disordered" evidence="1">
    <location>
        <begin position="38"/>
        <end position="68"/>
    </location>
</feature>
<name>I1I2R5_BRADI</name>
<gene>
    <name evidence="2" type="ORF">BRADI_3g20317v3</name>
</gene>
<reference evidence="2 3" key="1">
    <citation type="journal article" date="2010" name="Nature">
        <title>Genome sequencing and analysis of the model grass Brachypodium distachyon.</title>
        <authorList>
            <consortium name="International Brachypodium Initiative"/>
        </authorList>
    </citation>
    <scope>NUCLEOTIDE SEQUENCE [LARGE SCALE GENOMIC DNA]</scope>
    <source>
        <strain evidence="2 3">Bd21</strain>
    </source>
</reference>
<evidence type="ECO:0000256" key="1">
    <source>
        <dbReference type="SAM" id="MobiDB-lite"/>
    </source>
</evidence>
<reference evidence="2" key="2">
    <citation type="submission" date="2017-06" db="EMBL/GenBank/DDBJ databases">
        <title>WGS assembly of Brachypodium distachyon.</title>
        <authorList>
            <consortium name="The International Brachypodium Initiative"/>
            <person name="Lucas S."/>
            <person name="Harmon-Smith M."/>
            <person name="Lail K."/>
            <person name="Tice H."/>
            <person name="Grimwood J."/>
            <person name="Bruce D."/>
            <person name="Barry K."/>
            <person name="Shu S."/>
            <person name="Lindquist E."/>
            <person name="Wang M."/>
            <person name="Pitluck S."/>
            <person name="Vogel J.P."/>
            <person name="Garvin D.F."/>
            <person name="Mockler T.C."/>
            <person name="Schmutz J."/>
            <person name="Rokhsar D."/>
            <person name="Bevan M.W."/>
        </authorList>
    </citation>
    <scope>NUCLEOTIDE SEQUENCE</scope>
    <source>
        <strain evidence="2">Bd21</strain>
    </source>
</reference>
<evidence type="ECO:0000313" key="4">
    <source>
        <dbReference type="Proteomes" id="UP000008810"/>
    </source>
</evidence>
<dbReference type="Proteomes" id="UP000008810">
    <property type="component" value="Chromosome 3"/>
</dbReference>
<dbReference type="EnsemblPlants" id="KQJ96013">
    <property type="protein sequence ID" value="KQJ96013"/>
    <property type="gene ID" value="BRADI_3g20317v3"/>
</dbReference>